<dbReference type="PANTHER" id="PTHR36456">
    <property type="entry name" value="UPF0232 PROTEIN SCO3875"/>
    <property type="match status" value="1"/>
</dbReference>
<evidence type="ECO:0000256" key="1">
    <source>
        <dbReference type="SAM" id="MobiDB-lite"/>
    </source>
</evidence>
<dbReference type="PANTHER" id="PTHR36456:SF1">
    <property type="entry name" value="UPF0232 PROTEIN SCO3875"/>
    <property type="match status" value="1"/>
</dbReference>
<feature type="compositionally biased region" description="Low complexity" evidence="1">
    <location>
        <begin position="51"/>
        <end position="75"/>
    </location>
</feature>
<feature type="compositionally biased region" description="Basic and acidic residues" evidence="1">
    <location>
        <begin position="211"/>
        <end position="223"/>
    </location>
</feature>
<proteinExistence type="predicted"/>
<keyword evidence="3" id="KW-1185">Reference proteome</keyword>
<protein>
    <submittedName>
        <fullName evidence="2">Uncharacterized protein DUF721</fullName>
    </submittedName>
</protein>
<dbReference type="Proteomes" id="UP000278440">
    <property type="component" value="Unassembled WGS sequence"/>
</dbReference>
<feature type="region of interest" description="Disordered" evidence="1">
    <location>
        <begin position="1"/>
        <end position="107"/>
    </location>
</feature>
<feature type="region of interest" description="Disordered" evidence="1">
    <location>
        <begin position="195"/>
        <end position="223"/>
    </location>
</feature>
<feature type="compositionally biased region" description="Low complexity" evidence="1">
    <location>
        <begin position="21"/>
        <end position="41"/>
    </location>
</feature>
<sequence>MTPVPRRPDAGGPPPEGGPADDGAVPEATGPDAGSAPADDGGAPDGGPGGPASDEATRISDAAASALARARASAAEKGLRPGMRPKKKKWAPGVAPMLSGSARDGRDPALLGDQLDRLLLDRGWKVDVAVGSVMGRWPDIVGPDVAGHVEPLSFTDGVLTLRADSTAWAQQMRLLASSVLARVEEEIGPGQVSELKVLGPSAPSWRHGARRSPDSRGPRDTYG</sequence>
<dbReference type="EMBL" id="RBXT01000001">
    <property type="protein sequence ID" value="RKT79677.1"/>
    <property type="molecule type" value="Genomic_DNA"/>
</dbReference>
<gene>
    <name evidence="2" type="ORF">DFJ68_3151</name>
</gene>
<dbReference type="Pfam" id="PF05258">
    <property type="entry name" value="DciA"/>
    <property type="match status" value="1"/>
</dbReference>
<organism evidence="2 3">
    <name type="scientific">Terracoccus luteus</name>
    <dbReference type="NCBI Taxonomy" id="53356"/>
    <lineage>
        <taxon>Bacteria</taxon>
        <taxon>Bacillati</taxon>
        <taxon>Actinomycetota</taxon>
        <taxon>Actinomycetes</taxon>
        <taxon>Micrococcales</taxon>
        <taxon>Intrasporangiaceae</taxon>
        <taxon>Terracoccus</taxon>
    </lineage>
</organism>
<dbReference type="InterPro" id="IPR007922">
    <property type="entry name" value="DciA-like"/>
</dbReference>
<dbReference type="AlphaFoldDB" id="A0A495XZE2"/>
<accession>A0A495XZE2</accession>
<evidence type="ECO:0000313" key="3">
    <source>
        <dbReference type="Proteomes" id="UP000278440"/>
    </source>
</evidence>
<comment type="caution">
    <text evidence="2">The sequence shown here is derived from an EMBL/GenBank/DDBJ whole genome shotgun (WGS) entry which is preliminary data.</text>
</comment>
<reference evidence="2 3" key="1">
    <citation type="submission" date="2018-10" db="EMBL/GenBank/DDBJ databases">
        <title>Sequencing the genomes of 1000 actinobacteria strains.</title>
        <authorList>
            <person name="Klenk H.-P."/>
        </authorList>
    </citation>
    <scope>NUCLEOTIDE SEQUENCE [LARGE SCALE GENOMIC DNA]</scope>
    <source>
        <strain evidence="2 3">DSM 44267</strain>
    </source>
</reference>
<evidence type="ECO:0000313" key="2">
    <source>
        <dbReference type="EMBL" id="RKT79677.1"/>
    </source>
</evidence>
<name>A0A495XZE2_9MICO</name>